<protein>
    <submittedName>
        <fullName evidence="1">Uncharacterized protein</fullName>
    </submittedName>
</protein>
<dbReference type="EMBL" id="JAANYQ010000001">
    <property type="protein sequence ID" value="KAF4126458.1"/>
    <property type="molecule type" value="Genomic_DNA"/>
</dbReference>
<reference evidence="1" key="1">
    <citation type="submission" date="2020-03" db="EMBL/GenBank/DDBJ databases">
        <title>Site-based positive gene gene selection in Geosmithia morbida across the United States reveals a broad range of putative effectors and factors for local host and environmental adapation.</title>
        <authorList>
            <person name="Onufrak A."/>
            <person name="Murdoch R.W."/>
            <person name="Gazis R."/>
            <person name="Huff M."/>
            <person name="Staton M."/>
            <person name="Klingeman W."/>
            <person name="Hadziabdic D."/>
        </authorList>
    </citation>
    <scope>NUCLEOTIDE SEQUENCE</scope>
    <source>
        <strain evidence="1">1262</strain>
    </source>
</reference>
<gene>
    <name evidence="1" type="ORF">GMORB2_0194</name>
</gene>
<sequence length="166" mass="17086">MTLRANVSRLLPLGSAAAALRQPELGCVAYCQTGWTHADTPVPSGSFSAVGATATGFITTAKLGGASSSASSASRDCGGSSGWGDGLSDRLSAPAAVSLQILLQAHFPGSSTRSCALPPLCPSIVSLLDSEGPSIVKIINNLTHANIAQKVHHNHRNRRNHHRLDG</sequence>
<dbReference type="RefSeq" id="XP_035325110.1">
    <property type="nucleotide sequence ID" value="XM_035462180.1"/>
</dbReference>
<name>A0A9P4Z0I5_9HYPO</name>
<dbReference type="AlphaFoldDB" id="A0A9P4Z0I5"/>
<dbReference type="Proteomes" id="UP000749293">
    <property type="component" value="Unassembled WGS sequence"/>
</dbReference>
<comment type="caution">
    <text evidence="1">The sequence shown here is derived from an EMBL/GenBank/DDBJ whole genome shotgun (WGS) entry which is preliminary data.</text>
</comment>
<dbReference type="GeneID" id="55966424"/>
<evidence type="ECO:0000313" key="2">
    <source>
        <dbReference type="Proteomes" id="UP000749293"/>
    </source>
</evidence>
<accession>A0A9P4Z0I5</accession>
<keyword evidence="2" id="KW-1185">Reference proteome</keyword>
<proteinExistence type="predicted"/>
<organism evidence="1 2">
    <name type="scientific">Geosmithia morbida</name>
    <dbReference type="NCBI Taxonomy" id="1094350"/>
    <lineage>
        <taxon>Eukaryota</taxon>
        <taxon>Fungi</taxon>
        <taxon>Dikarya</taxon>
        <taxon>Ascomycota</taxon>
        <taxon>Pezizomycotina</taxon>
        <taxon>Sordariomycetes</taxon>
        <taxon>Hypocreomycetidae</taxon>
        <taxon>Hypocreales</taxon>
        <taxon>Bionectriaceae</taxon>
        <taxon>Geosmithia</taxon>
    </lineage>
</organism>
<evidence type="ECO:0000313" key="1">
    <source>
        <dbReference type="EMBL" id="KAF4126458.1"/>
    </source>
</evidence>